<proteinExistence type="predicted"/>
<evidence type="ECO:0000313" key="2">
    <source>
        <dbReference type="EMBL" id="HJC37676.1"/>
    </source>
</evidence>
<name>A0A9D2NUC2_9FIRM</name>
<comment type="caution">
    <text evidence="2">The sequence shown here is derived from an EMBL/GenBank/DDBJ whole genome shotgun (WGS) entry which is preliminary data.</text>
</comment>
<dbReference type="SUPFAM" id="SSF160704">
    <property type="entry name" value="YehR-like"/>
    <property type="match status" value="1"/>
</dbReference>
<evidence type="ECO:0000256" key="1">
    <source>
        <dbReference type="SAM" id="SignalP"/>
    </source>
</evidence>
<dbReference type="EMBL" id="DWWK01000014">
    <property type="protein sequence ID" value="HJC37676.1"/>
    <property type="molecule type" value="Genomic_DNA"/>
</dbReference>
<dbReference type="InterPro" id="IPR009736">
    <property type="entry name" value="DUF1307"/>
</dbReference>
<dbReference type="InterPro" id="IPR036699">
    <property type="entry name" value="YehR-like_sf"/>
</dbReference>
<evidence type="ECO:0000313" key="3">
    <source>
        <dbReference type="Proteomes" id="UP000823894"/>
    </source>
</evidence>
<feature type="signal peptide" evidence="1">
    <location>
        <begin position="1"/>
        <end position="21"/>
    </location>
</feature>
<dbReference type="Pfam" id="PF06998">
    <property type="entry name" value="DUF1307"/>
    <property type="match status" value="1"/>
</dbReference>
<dbReference type="Proteomes" id="UP000823894">
    <property type="component" value="Unassembled WGS sequence"/>
</dbReference>
<dbReference type="Gene3D" id="3.30.1830.10">
    <property type="entry name" value="YehR-like"/>
    <property type="match status" value="1"/>
</dbReference>
<reference evidence="2" key="1">
    <citation type="journal article" date="2021" name="PeerJ">
        <title>Extensive microbial diversity within the chicken gut microbiome revealed by metagenomics and culture.</title>
        <authorList>
            <person name="Gilroy R."/>
            <person name="Ravi A."/>
            <person name="Getino M."/>
            <person name="Pursley I."/>
            <person name="Horton D.L."/>
            <person name="Alikhan N.F."/>
            <person name="Baker D."/>
            <person name="Gharbi K."/>
            <person name="Hall N."/>
            <person name="Watson M."/>
            <person name="Adriaenssens E.M."/>
            <person name="Foster-Nyarko E."/>
            <person name="Jarju S."/>
            <person name="Secka A."/>
            <person name="Antonio M."/>
            <person name="Oren A."/>
            <person name="Chaudhuri R.R."/>
            <person name="La Ragione R."/>
            <person name="Hildebrand F."/>
            <person name="Pallen M.J."/>
        </authorList>
    </citation>
    <scope>NUCLEOTIDE SEQUENCE</scope>
    <source>
        <strain evidence="2">ChiGjej1B1-1692</strain>
    </source>
</reference>
<organism evidence="2 3">
    <name type="scientific">Candidatus Mediterraneibacter faecigallinarum</name>
    <dbReference type="NCBI Taxonomy" id="2838669"/>
    <lineage>
        <taxon>Bacteria</taxon>
        <taxon>Bacillati</taxon>
        <taxon>Bacillota</taxon>
        <taxon>Clostridia</taxon>
        <taxon>Lachnospirales</taxon>
        <taxon>Lachnospiraceae</taxon>
        <taxon>Mediterraneibacter</taxon>
    </lineage>
</organism>
<protein>
    <submittedName>
        <fullName evidence="2">YehR family protein</fullName>
    </submittedName>
</protein>
<accession>A0A9D2NUC2</accession>
<sequence>MKKLVCILAMCIFMCGLTACSEEEVQNAATATIEQDGMTMKMVFDAKGDVVTKITQETTMDLTGFTEDQIAEVNSAVEAAKENFGGIDGVEYTAEEKDGQLIETIVMPTDEDTLRVMIDQGILPVDNEELTQLSLDATVENLESSGWTVE</sequence>
<dbReference type="PROSITE" id="PS51257">
    <property type="entry name" value="PROKAR_LIPOPROTEIN"/>
    <property type="match status" value="1"/>
</dbReference>
<keyword evidence="1" id="KW-0732">Signal</keyword>
<reference evidence="2" key="2">
    <citation type="submission" date="2021-04" db="EMBL/GenBank/DDBJ databases">
        <authorList>
            <person name="Gilroy R."/>
        </authorList>
    </citation>
    <scope>NUCLEOTIDE SEQUENCE</scope>
    <source>
        <strain evidence="2">ChiGjej1B1-1692</strain>
    </source>
</reference>
<gene>
    <name evidence="2" type="ORF">H9757_01215</name>
</gene>
<dbReference type="AlphaFoldDB" id="A0A9D2NUC2"/>
<feature type="chain" id="PRO_5038810969" evidence="1">
    <location>
        <begin position="22"/>
        <end position="150"/>
    </location>
</feature>